<dbReference type="Proteomes" id="UP001205601">
    <property type="component" value="Unassembled WGS sequence"/>
</dbReference>
<proteinExistence type="predicted"/>
<evidence type="ECO:0008006" key="4">
    <source>
        <dbReference type="Google" id="ProtNLM"/>
    </source>
</evidence>
<organism evidence="2 3">
    <name type="scientific">Albidovulum sediminis</name>
    <dbReference type="NCBI Taxonomy" id="3066345"/>
    <lineage>
        <taxon>Bacteria</taxon>
        <taxon>Pseudomonadati</taxon>
        <taxon>Pseudomonadota</taxon>
        <taxon>Alphaproteobacteria</taxon>
        <taxon>Rhodobacterales</taxon>
        <taxon>Paracoccaceae</taxon>
        <taxon>Albidovulum</taxon>
    </lineage>
</organism>
<dbReference type="RefSeq" id="WP_261497755.1">
    <property type="nucleotide sequence ID" value="NZ_JAOCQF010000008.1"/>
</dbReference>
<accession>A0ABT2NSL3</accession>
<dbReference type="EMBL" id="JAOCQF010000008">
    <property type="protein sequence ID" value="MCT8331884.1"/>
    <property type="molecule type" value="Genomic_DNA"/>
</dbReference>
<reference evidence="3" key="1">
    <citation type="submission" date="2023-07" db="EMBL/GenBank/DDBJ databases">
        <title>Defluviimonas sediminis sp. nov., isolated from mangrove sediment.</title>
        <authorList>
            <person name="Liu L."/>
            <person name="Li J."/>
            <person name="Huang Y."/>
            <person name="Pan J."/>
            <person name="Li M."/>
        </authorList>
    </citation>
    <scope>NUCLEOTIDE SEQUENCE [LARGE SCALE GENOMIC DNA]</scope>
    <source>
        <strain evidence="3">FT324</strain>
    </source>
</reference>
<name>A0ABT2NSL3_9RHOB</name>
<feature type="chain" id="PRO_5046349793" description="Lipoprotein" evidence="1">
    <location>
        <begin position="23"/>
        <end position="73"/>
    </location>
</feature>
<protein>
    <recommendedName>
        <fullName evidence="4">Lipoprotein</fullName>
    </recommendedName>
</protein>
<feature type="signal peptide" evidence="1">
    <location>
        <begin position="1"/>
        <end position="22"/>
    </location>
</feature>
<keyword evidence="1" id="KW-0732">Signal</keyword>
<sequence>MTRTITRSAVLLGVGLSLTACAQYNPAQANCFNFRDAPVQAGTATATTTISTMGADVTRRDTACEFVMLGAGG</sequence>
<evidence type="ECO:0000256" key="1">
    <source>
        <dbReference type="SAM" id="SignalP"/>
    </source>
</evidence>
<dbReference type="PROSITE" id="PS51257">
    <property type="entry name" value="PROKAR_LIPOPROTEIN"/>
    <property type="match status" value="1"/>
</dbReference>
<comment type="caution">
    <text evidence="2">The sequence shown here is derived from an EMBL/GenBank/DDBJ whole genome shotgun (WGS) entry which is preliminary data.</text>
</comment>
<evidence type="ECO:0000313" key="2">
    <source>
        <dbReference type="EMBL" id="MCT8331884.1"/>
    </source>
</evidence>
<keyword evidence="3" id="KW-1185">Reference proteome</keyword>
<gene>
    <name evidence="2" type="ORF">N5I32_20385</name>
</gene>
<evidence type="ECO:0000313" key="3">
    <source>
        <dbReference type="Proteomes" id="UP001205601"/>
    </source>
</evidence>